<keyword evidence="3" id="KW-1185">Reference proteome</keyword>
<feature type="signal peptide" evidence="1">
    <location>
        <begin position="1"/>
        <end position="16"/>
    </location>
</feature>
<proteinExistence type="predicted"/>
<dbReference type="KEGG" id="ache:ACHE_30171A"/>
<feature type="chain" id="PRO_5030823205" evidence="1">
    <location>
        <begin position="17"/>
        <end position="258"/>
    </location>
</feature>
<accession>A0A7R7VLM7</accession>
<organism evidence="2 3">
    <name type="scientific">Aspergillus chevalieri</name>
    <name type="common">Eurotium chevalieri</name>
    <dbReference type="NCBI Taxonomy" id="182096"/>
    <lineage>
        <taxon>Eukaryota</taxon>
        <taxon>Fungi</taxon>
        <taxon>Dikarya</taxon>
        <taxon>Ascomycota</taxon>
        <taxon>Pezizomycotina</taxon>
        <taxon>Eurotiomycetes</taxon>
        <taxon>Eurotiomycetidae</taxon>
        <taxon>Eurotiales</taxon>
        <taxon>Aspergillaceae</taxon>
        <taxon>Aspergillus</taxon>
        <taxon>Aspergillus subgen. Aspergillus</taxon>
    </lineage>
</organism>
<reference evidence="2" key="2">
    <citation type="submission" date="2021-02" db="EMBL/GenBank/DDBJ databases">
        <title>Aspergillus chevalieri M1 genome sequence.</title>
        <authorList>
            <person name="Kadooka C."/>
            <person name="Mori K."/>
            <person name="Futagami T."/>
        </authorList>
    </citation>
    <scope>NUCLEOTIDE SEQUENCE</scope>
    <source>
        <strain evidence="2">M1</strain>
    </source>
</reference>
<evidence type="ECO:0000313" key="3">
    <source>
        <dbReference type="Proteomes" id="UP000637239"/>
    </source>
</evidence>
<dbReference type="GeneID" id="66980543"/>
<evidence type="ECO:0000256" key="1">
    <source>
        <dbReference type="SAM" id="SignalP"/>
    </source>
</evidence>
<name>A0A7R7VLM7_ASPCH</name>
<reference evidence="2" key="1">
    <citation type="submission" date="2021-01" db="EMBL/GenBank/DDBJ databases">
        <authorList>
            <consortium name="Aspergillus chevalieri M1 genome sequencing consortium"/>
            <person name="Kazuki M."/>
            <person name="Futagami T."/>
        </authorList>
    </citation>
    <scope>NUCLEOTIDE SEQUENCE</scope>
    <source>
        <strain evidence="2">M1</strain>
    </source>
</reference>
<dbReference type="EMBL" id="AP024418">
    <property type="protein sequence ID" value="BCR86184.1"/>
    <property type="molecule type" value="Genomic_DNA"/>
</dbReference>
<dbReference type="RefSeq" id="XP_043134706.1">
    <property type="nucleotide sequence ID" value="XM_043276760.1"/>
</dbReference>
<gene>
    <name evidence="2" type="ORF">ACHE_30171A</name>
</gene>
<keyword evidence="1" id="KW-0732">Signal</keyword>
<dbReference type="Proteomes" id="UP000637239">
    <property type="component" value="Chromosome 3"/>
</dbReference>
<sequence>MQFLLHICHFLALSHLAKLPVQEGEIARLQGPLGLVARLFGLETGYWSSVSCSQSPRMGPLAYSYYHGYVFEKSDCIVRPLESVSNTVERLSVGLDHYPVLFNERDFNETEVSRYEHVQEALKKFTRLKTVELPICLLVSYDVYPENDVDLSTIWPDTLCEVGLRIDMKASHDNEWDELRMVDWVYDVLLKQRDAAPHLEWITIRFWEPFDDDLWQEYEKRLQAKCEEIGSPFEFMNDDLSRRLWMRTISWLSTSLGS</sequence>
<dbReference type="AlphaFoldDB" id="A0A7R7VLM7"/>
<evidence type="ECO:0000313" key="2">
    <source>
        <dbReference type="EMBL" id="BCR86184.1"/>
    </source>
</evidence>
<protein>
    <submittedName>
        <fullName evidence="2">Uncharacterized protein</fullName>
    </submittedName>
</protein>